<gene>
    <name evidence="5" type="ORF">ACFOHL_01440</name>
</gene>
<protein>
    <submittedName>
        <fullName evidence="5">Aldo/keto reductase</fullName>
    </submittedName>
</protein>
<evidence type="ECO:0000259" key="4">
    <source>
        <dbReference type="Pfam" id="PF00248"/>
    </source>
</evidence>
<comment type="caution">
    <text evidence="5">The sequence shown here is derived from an EMBL/GenBank/DDBJ whole genome shotgun (WGS) entry which is preliminary data.</text>
</comment>
<name>A0ABV7FLZ1_9ALTE</name>
<dbReference type="EMBL" id="JBHRSW010000004">
    <property type="protein sequence ID" value="MFC3120276.1"/>
    <property type="molecule type" value="Genomic_DNA"/>
</dbReference>
<dbReference type="InterPro" id="IPR036812">
    <property type="entry name" value="NAD(P)_OxRdtase_dom_sf"/>
</dbReference>
<dbReference type="Pfam" id="PF00248">
    <property type="entry name" value="Aldo_ket_red"/>
    <property type="match status" value="1"/>
</dbReference>
<reference evidence="6" key="1">
    <citation type="journal article" date="2019" name="Int. J. Syst. Evol. Microbiol.">
        <title>The Global Catalogue of Microorganisms (GCM) 10K type strain sequencing project: providing services to taxonomists for standard genome sequencing and annotation.</title>
        <authorList>
            <consortium name="The Broad Institute Genomics Platform"/>
            <consortium name="The Broad Institute Genome Sequencing Center for Infectious Disease"/>
            <person name="Wu L."/>
            <person name="Ma J."/>
        </authorList>
    </citation>
    <scope>NUCLEOTIDE SEQUENCE [LARGE SCALE GENOMIC DNA]</scope>
    <source>
        <strain evidence="6">KCTC 52473</strain>
    </source>
</reference>
<dbReference type="PROSITE" id="PS00798">
    <property type="entry name" value="ALDOKETO_REDUCTASE_1"/>
    <property type="match status" value="1"/>
</dbReference>
<evidence type="ECO:0000256" key="2">
    <source>
        <dbReference type="ARBA" id="ARBA00022857"/>
    </source>
</evidence>
<dbReference type="InterPro" id="IPR018170">
    <property type="entry name" value="Aldo/ket_reductase_CS"/>
</dbReference>
<dbReference type="PANTHER" id="PTHR43827:SF3">
    <property type="entry name" value="NADP-DEPENDENT OXIDOREDUCTASE DOMAIN-CONTAINING PROTEIN"/>
    <property type="match status" value="1"/>
</dbReference>
<organism evidence="5 6">
    <name type="scientific">Agaribacter flavus</name>
    <dbReference type="NCBI Taxonomy" id="1902781"/>
    <lineage>
        <taxon>Bacteria</taxon>
        <taxon>Pseudomonadati</taxon>
        <taxon>Pseudomonadota</taxon>
        <taxon>Gammaproteobacteria</taxon>
        <taxon>Alteromonadales</taxon>
        <taxon>Alteromonadaceae</taxon>
        <taxon>Agaribacter</taxon>
    </lineage>
</organism>
<sequence length="272" mass="30090">MSSFRQSIPSMGYGTWNRSGDEAYAGVSDAIELGYRHIDTAQAYANEKEVGAAIQASGISREAVFITTKVDPVNFAPNCVKPSVEKSLADLQVEQVDLLLLHFPSLHDEYQAQDYISQLGEAYEAGYAKYVGVSNFTRVYLDTAIDVLGRDAIVNNQIEIHAYMQNKPIVYYCKQLGISTTAYSPLARGALINDTVLCQIAENHSASSGQIALAFLLAEGHIVIPSSTNKWRSQQNLASTDIHLSKQEILAIRKLERGLRLVDEDWCPQWDV</sequence>
<proteinExistence type="inferred from homology"/>
<dbReference type="PIRSF" id="PIRSF000097">
    <property type="entry name" value="AKR"/>
    <property type="match status" value="1"/>
</dbReference>
<dbReference type="InterPro" id="IPR020471">
    <property type="entry name" value="AKR"/>
</dbReference>
<evidence type="ECO:0000256" key="3">
    <source>
        <dbReference type="ARBA" id="ARBA00023002"/>
    </source>
</evidence>
<dbReference type="Proteomes" id="UP001595478">
    <property type="component" value="Unassembled WGS sequence"/>
</dbReference>
<dbReference type="RefSeq" id="WP_376918415.1">
    <property type="nucleotide sequence ID" value="NZ_JBHRSW010000004.1"/>
</dbReference>
<evidence type="ECO:0000313" key="6">
    <source>
        <dbReference type="Proteomes" id="UP001595478"/>
    </source>
</evidence>
<dbReference type="InterPro" id="IPR023210">
    <property type="entry name" value="NADP_OxRdtase_dom"/>
</dbReference>
<keyword evidence="2" id="KW-0521">NADP</keyword>
<dbReference type="SUPFAM" id="SSF51430">
    <property type="entry name" value="NAD(P)-linked oxidoreductase"/>
    <property type="match status" value="1"/>
</dbReference>
<comment type="similarity">
    <text evidence="1">Belongs to the aldo/keto reductase family.</text>
</comment>
<dbReference type="Gene3D" id="3.20.20.100">
    <property type="entry name" value="NADP-dependent oxidoreductase domain"/>
    <property type="match status" value="1"/>
</dbReference>
<feature type="domain" description="NADP-dependent oxidoreductase" evidence="4">
    <location>
        <begin position="11"/>
        <end position="255"/>
    </location>
</feature>
<evidence type="ECO:0000313" key="5">
    <source>
        <dbReference type="EMBL" id="MFC3120276.1"/>
    </source>
</evidence>
<dbReference type="PROSITE" id="PS00062">
    <property type="entry name" value="ALDOKETO_REDUCTASE_2"/>
    <property type="match status" value="1"/>
</dbReference>
<keyword evidence="6" id="KW-1185">Reference proteome</keyword>
<evidence type="ECO:0000256" key="1">
    <source>
        <dbReference type="ARBA" id="ARBA00007905"/>
    </source>
</evidence>
<accession>A0ABV7FLZ1</accession>
<dbReference type="PANTHER" id="PTHR43827">
    <property type="entry name" value="2,5-DIKETO-D-GLUCONIC ACID REDUCTASE"/>
    <property type="match status" value="1"/>
</dbReference>
<dbReference type="PRINTS" id="PR00069">
    <property type="entry name" value="ALDKETRDTASE"/>
</dbReference>
<keyword evidence="3" id="KW-0560">Oxidoreductase</keyword>